<proteinExistence type="predicted"/>
<reference evidence="2" key="1">
    <citation type="journal article" date="2019" name="Int. J. Syst. Evol. Microbiol.">
        <title>The Global Catalogue of Microorganisms (GCM) 10K type strain sequencing project: providing services to taxonomists for standard genome sequencing and annotation.</title>
        <authorList>
            <consortium name="The Broad Institute Genomics Platform"/>
            <consortium name="The Broad Institute Genome Sequencing Center for Infectious Disease"/>
            <person name="Wu L."/>
            <person name="Ma J."/>
        </authorList>
    </citation>
    <scope>NUCLEOTIDE SEQUENCE [LARGE SCALE GENOMIC DNA]</scope>
    <source>
        <strain evidence="2">KCTC 42953</strain>
    </source>
</reference>
<dbReference type="EMBL" id="JBHRTS010000010">
    <property type="protein sequence ID" value="MFC3195873.1"/>
    <property type="molecule type" value="Genomic_DNA"/>
</dbReference>
<dbReference type="RefSeq" id="WP_077412961.1">
    <property type="nucleotide sequence ID" value="NZ_JBHRTS010000010.1"/>
</dbReference>
<gene>
    <name evidence="1" type="ORF">ACFODZ_16585</name>
</gene>
<evidence type="ECO:0000313" key="1">
    <source>
        <dbReference type="EMBL" id="MFC3195873.1"/>
    </source>
</evidence>
<keyword evidence="2" id="KW-1185">Reference proteome</keyword>
<protein>
    <submittedName>
        <fullName evidence="1">Uncharacterized protein</fullName>
    </submittedName>
</protein>
<accession>A0ABV7JCM7</accession>
<sequence length="159" mass="18399">MKNQSKKSLTKSEKVKIIKENYKLKSKPVDFNKLPYIKKIYLLAVLRVLTDEEFNKIIPLSSNTKTKNLSPTQSMDESILDCLNSSKIILVDPNSNHNSFNFNHEKCLGFKISEVFWIINICQNDGERLQLFESYRLIYDNLTKFVPTDLSPNLIPQLG</sequence>
<comment type="caution">
    <text evidence="1">The sequence shown here is derived from an EMBL/GenBank/DDBJ whole genome shotgun (WGS) entry which is preliminary data.</text>
</comment>
<name>A0ABV7JCM7_9GAMM</name>
<evidence type="ECO:0000313" key="2">
    <source>
        <dbReference type="Proteomes" id="UP001595533"/>
    </source>
</evidence>
<organism evidence="1 2">
    <name type="scientific">Marinicella sediminis</name>
    <dbReference type="NCBI Taxonomy" id="1792834"/>
    <lineage>
        <taxon>Bacteria</taxon>
        <taxon>Pseudomonadati</taxon>
        <taxon>Pseudomonadota</taxon>
        <taxon>Gammaproteobacteria</taxon>
        <taxon>Lysobacterales</taxon>
        <taxon>Marinicellaceae</taxon>
        <taxon>Marinicella</taxon>
    </lineage>
</organism>
<dbReference type="Proteomes" id="UP001595533">
    <property type="component" value="Unassembled WGS sequence"/>
</dbReference>